<gene>
    <name evidence="2" type="ORF">BD293_2216</name>
</gene>
<evidence type="ECO:0000313" key="3">
    <source>
        <dbReference type="Proteomes" id="UP000320582"/>
    </source>
</evidence>
<dbReference type="EMBL" id="VFPT01000001">
    <property type="protein sequence ID" value="TQM93575.1"/>
    <property type="molecule type" value="Genomic_DNA"/>
</dbReference>
<keyword evidence="1" id="KW-0175">Coiled coil</keyword>
<dbReference type="RefSeq" id="WP_142081589.1">
    <property type="nucleotide sequence ID" value="NZ_JBOFFA010000065.1"/>
</dbReference>
<reference evidence="2 3" key="1">
    <citation type="submission" date="2019-06" db="EMBL/GenBank/DDBJ databases">
        <title>Genomic Encyclopedia of Archaeal and Bacterial Type Strains, Phase II (KMG-II): from individual species to whole genera.</title>
        <authorList>
            <person name="Goeker M."/>
        </authorList>
    </citation>
    <scope>NUCLEOTIDE SEQUENCE [LARGE SCALE GENOMIC DNA]</scope>
    <source>
        <strain evidence="2 3">DSM 18423</strain>
    </source>
</reference>
<feature type="coiled-coil region" evidence="1">
    <location>
        <begin position="27"/>
        <end position="54"/>
    </location>
</feature>
<proteinExistence type="predicted"/>
<protein>
    <recommendedName>
        <fullName evidence="4">Cell division protein FtsL</fullName>
    </recommendedName>
</protein>
<sequence>MRSLLYLCTALAVIALAAWAYRENHLTQQAMNERRALEREIAALNESLSVQRAEWAYLNRPDRLRELVDINFSRLRLVPITSMHFGEIGQVAYPMPVARTQVFDTIELSGEIEQLSATTEEAQP</sequence>
<dbReference type="OrthoDB" id="7165680at2"/>
<evidence type="ECO:0000313" key="2">
    <source>
        <dbReference type="EMBL" id="TQM93575.1"/>
    </source>
</evidence>
<dbReference type="AlphaFoldDB" id="A0A543KES8"/>
<keyword evidence="3" id="KW-1185">Reference proteome</keyword>
<organism evidence="2 3">
    <name type="scientific">Roseinatronobacter monicus</name>
    <dbReference type="NCBI Taxonomy" id="393481"/>
    <lineage>
        <taxon>Bacteria</taxon>
        <taxon>Pseudomonadati</taxon>
        <taxon>Pseudomonadota</taxon>
        <taxon>Alphaproteobacteria</taxon>
        <taxon>Rhodobacterales</taxon>
        <taxon>Paracoccaceae</taxon>
        <taxon>Roseinatronobacter</taxon>
    </lineage>
</organism>
<evidence type="ECO:0000256" key="1">
    <source>
        <dbReference type="SAM" id="Coils"/>
    </source>
</evidence>
<evidence type="ECO:0008006" key="4">
    <source>
        <dbReference type="Google" id="ProtNLM"/>
    </source>
</evidence>
<comment type="caution">
    <text evidence="2">The sequence shown here is derived from an EMBL/GenBank/DDBJ whole genome shotgun (WGS) entry which is preliminary data.</text>
</comment>
<name>A0A543KES8_9RHOB</name>
<dbReference type="Proteomes" id="UP000320582">
    <property type="component" value="Unassembled WGS sequence"/>
</dbReference>
<accession>A0A543KES8</accession>